<feature type="region of interest" description="Disordered" evidence="1">
    <location>
        <begin position="1"/>
        <end position="42"/>
    </location>
</feature>
<evidence type="ECO:0000256" key="1">
    <source>
        <dbReference type="SAM" id="MobiDB-lite"/>
    </source>
</evidence>
<organism evidence="2 3">
    <name type="scientific">Cupriavidus respiraculi</name>
    <dbReference type="NCBI Taxonomy" id="195930"/>
    <lineage>
        <taxon>Bacteria</taxon>
        <taxon>Pseudomonadati</taxon>
        <taxon>Pseudomonadota</taxon>
        <taxon>Betaproteobacteria</taxon>
        <taxon>Burkholderiales</taxon>
        <taxon>Burkholderiaceae</taxon>
        <taxon>Cupriavidus</taxon>
    </lineage>
</organism>
<evidence type="ECO:0000313" key="2">
    <source>
        <dbReference type="EMBL" id="CAG9179380.1"/>
    </source>
</evidence>
<sequence length="86" mass="9115">MSTSKQEAGKNQDQEGGGGQGGGDEASPIDVQRSLKGIDFPASKEDILAQAKQGGADENVMGELEQIPDREYDSPTDISRELGKLH</sequence>
<feature type="compositionally biased region" description="Basic and acidic residues" evidence="1">
    <location>
        <begin position="67"/>
        <end position="86"/>
    </location>
</feature>
<dbReference type="InterPro" id="IPR021527">
    <property type="entry name" value="DUF2795"/>
</dbReference>
<feature type="compositionally biased region" description="Gly residues" evidence="1">
    <location>
        <begin position="15"/>
        <end position="24"/>
    </location>
</feature>
<accession>A0ABM8XGS4</accession>
<keyword evidence="3" id="KW-1185">Reference proteome</keyword>
<gene>
    <name evidence="2" type="ORF">LMG21510_03761</name>
</gene>
<proteinExistence type="predicted"/>
<evidence type="ECO:0008006" key="4">
    <source>
        <dbReference type="Google" id="ProtNLM"/>
    </source>
</evidence>
<dbReference type="EMBL" id="CAJZAH010000004">
    <property type="protein sequence ID" value="CAG9179380.1"/>
    <property type="molecule type" value="Genomic_DNA"/>
</dbReference>
<protein>
    <recommendedName>
        <fullName evidence="4">DUF2795 domain-containing protein</fullName>
    </recommendedName>
</protein>
<dbReference type="RefSeq" id="WP_224043367.1">
    <property type="nucleotide sequence ID" value="NZ_CAJZAH010000004.1"/>
</dbReference>
<comment type="caution">
    <text evidence="2">The sequence shown here is derived from an EMBL/GenBank/DDBJ whole genome shotgun (WGS) entry which is preliminary data.</text>
</comment>
<dbReference type="Proteomes" id="UP000721236">
    <property type="component" value="Unassembled WGS sequence"/>
</dbReference>
<reference evidence="2 3" key="1">
    <citation type="submission" date="2021-08" db="EMBL/GenBank/DDBJ databases">
        <authorList>
            <person name="Peeters C."/>
        </authorList>
    </citation>
    <scope>NUCLEOTIDE SEQUENCE [LARGE SCALE GENOMIC DNA]</scope>
    <source>
        <strain evidence="2 3">LMG 21510</strain>
    </source>
</reference>
<name>A0ABM8XGS4_9BURK</name>
<feature type="region of interest" description="Disordered" evidence="1">
    <location>
        <begin position="64"/>
        <end position="86"/>
    </location>
</feature>
<dbReference type="Pfam" id="PF11387">
    <property type="entry name" value="DUF2795"/>
    <property type="match status" value="1"/>
</dbReference>
<evidence type="ECO:0000313" key="3">
    <source>
        <dbReference type="Proteomes" id="UP000721236"/>
    </source>
</evidence>